<dbReference type="EMBL" id="JACGWN010000001">
    <property type="protein sequence ID" value="KAL0462117.1"/>
    <property type="molecule type" value="Genomic_DNA"/>
</dbReference>
<sequence length="49" mass="5364">MVVPAIHIPSSSFDSSTAIWKIIDEHYASDNDVDSVLPQPGVPPFRKAK</sequence>
<name>A0AAW2Y8M2_9LAMI</name>
<accession>A0AAW2Y8M2</accession>
<evidence type="ECO:0000313" key="1">
    <source>
        <dbReference type="EMBL" id="KAL0462117.1"/>
    </source>
</evidence>
<protein>
    <submittedName>
        <fullName evidence="1">Uncharacterized protein</fullName>
    </submittedName>
</protein>
<reference evidence="1" key="1">
    <citation type="submission" date="2020-06" db="EMBL/GenBank/DDBJ databases">
        <authorList>
            <person name="Li T."/>
            <person name="Hu X."/>
            <person name="Zhang T."/>
            <person name="Song X."/>
            <person name="Zhang H."/>
            <person name="Dai N."/>
            <person name="Sheng W."/>
            <person name="Hou X."/>
            <person name="Wei L."/>
        </authorList>
    </citation>
    <scope>NUCLEOTIDE SEQUENCE</scope>
    <source>
        <strain evidence="1">KEN1</strain>
        <tissue evidence="1">Leaf</tissue>
    </source>
</reference>
<gene>
    <name evidence="1" type="ORF">Slati_0099300</name>
</gene>
<reference evidence="1" key="2">
    <citation type="journal article" date="2024" name="Plant">
        <title>Genomic evolution and insights into agronomic trait innovations of Sesamum species.</title>
        <authorList>
            <person name="Miao H."/>
            <person name="Wang L."/>
            <person name="Qu L."/>
            <person name="Liu H."/>
            <person name="Sun Y."/>
            <person name="Le M."/>
            <person name="Wang Q."/>
            <person name="Wei S."/>
            <person name="Zheng Y."/>
            <person name="Lin W."/>
            <person name="Duan Y."/>
            <person name="Cao H."/>
            <person name="Xiong S."/>
            <person name="Wang X."/>
            <person name="Wei L."/>
            <person name="Li C."/>
            <person name="Ma Q."/>
            <person name="Ju M."/>
            <person name="Zhao R."/>
            <person name="Li G."/>
            <person name="Mu C."/>
            <person name="Tian Q."/>
            <person name="Mei H."/>
            <person name="Zhang T."/>
            <person name="Gao T."/>
            <person name="Zhang H."/>
        </authorList>
    </citation>
    <scope>NUCLEOTIDE SEQUENCE</scope>
    <source>
        <strain evidence="1">KEN1</strain>
    </source>
</reference>
<organism evidence="1">
    <name type="scientific">Sesamum latifolium</name>
    <dbReference type="NCBI Taxonomy" id="2727402"/>
    <lineage>
        <taxon>Eukaryota</taxon>
        <taxon>Viridiplantae</taxon>
        <taxon>Streptophyta</taxon>
        <taxon>Embryophyta</taxon>
        <taxon>Tracheophyta</taxon>
        <taxon>Spermatophyta</taxon>
        <taxon>Magnoliopsida</taxon>
        <taxon>eudicotyledons</taxon>
        <taxon>Gunneridae</taxon>
        <taxon>Pentapetalae</taxon>
        <taxon>asterids</taxon>
        <taxon>lamiids</taxon>
        <taxon>Lamiales</taxon>
        <taxon>Pedaliaceae</taxon>
        <taxon>Sesamum</taxon>
    </lineage>
</organism>
<comment type="caution">
    <text evidence="1">The sequence shown here is derived from an EMBL/GenBank/DDBJ whole genome shotgun (WGS) entry which is preliminary data.</text>
</comment>
<dbReference type="AlphaFoldDB" id="A0AAW2Y8M2"/>
<proteinExistence type="predicted"/>